<protein>
    <submittedName>
        <fullName evidence="2">Uncharacterized protein</fullName>
    </submittedName>
</protein>
<dbReference type="STRING" id="660517.SAMN04487946_11117"/>
<evidence type="ECO:0000313" key="2">
    <source>
        <dbReference type="EMBL" id="SDY31643.1"/>
    </source>
</evidence>
<reference evidence="3" key="1">
    <citation type="submission" date="2016-10" db="EMBL/GenBank/DDBJ databases">
        <authorList>
            <person name="Varghese N."/>
            <person name="Submissions S."/>
        </authorList>
    </citation>
    <scope>NUCLEOTIDE SEQUENCE [LARGE SCALE GENOMIC DNA]</scope>
    <source>
        <strain evidence="3">CGMCC 1.10118</strain>
    </source>
</reference>
<sequence length="361" mass="40044">MTDSTRTPQAQLTDLDYKGHVLEQPPAERVTASVETAEDLYAADEGDLLWIDGTEYAVVKRNFGIFHSPLSVVDEDGTQGRLIGGTINQQSSIAGIAWTHDIPGDDDDRAPQPSDLLARFDRVYRLEEDRLDCLHAWTPDSDHRVCPACEERSGEPIRIEQQAGKAVELRQCTNTDCQHIYRYVRPFPEPDTAALLISTGTVDSPVLGSEYTTSETVDEYELSGVFRCTEQDDFKFLVETNRGRDDGFYLASEVAAFCNPKLDHDDPDDRFGTVTVDTNDRTGGTVIRWRDAPGSQAKMTVEFQELVGGTSSPTPDYDRALDWNLNRDALIAVVDQTGSTCSDTYPDPPSQQSTPNDYTTA</sequence>
<proteinExistence type="predicted"/>
<organism evidence="2 3">
    <name type="scientific">Halobellus clavatus</name>
    <dbReference type="NCBI Taxonomy" id="660517"/>
    <lineage>
        <taxon>Archaea</taxon>
        <taxon>Methanobacteriati</taxon>
        <taxon>Methanobacteriota</taxon>
        <taxon>Stenosarchaea group</taxon>
        <taxon>Halobacteria</taxon>
        <taxon>Halobacteriales</taxon>
        <taxon>Haloferacaceae</taxon>
        <taxon>Halobellus</taxon>
    </lineage>
</organism>
<dbReference type="RefSeq" id="WP_089768480.1">
    <property type="nucleotide sequence ID" value="NZ_FNPB01000011.1"/>
</dbReference>
<dbReference type="Proteomes" id="UP000199170">
    <property type="component" value="Unassembled WGS sequence"/>
</dbReference>
<feature type="region of interest" description="Disordered" evidence="1">
    <location>
        <begin position="339"/>
        <end position="361"/>
    </location>
</feature>
<dbReference type="EMBL" id="FNPB01000011">
    <property type="protein sequence ID" value="SDY31643.1"/>
    <property type="molecule type" value="Genomic_DNA"/>
</dbReference>
<gene>
    <name evidence="2" type="ORF">SAMN04487946_11117</name>
</gene>
<evidence type="ECO:0000256" key="1">
    <source>
        <dbReference type="SAM" id="MobiDB-lite"/>
    </source>
</evidence>
<keyword evidence="3" id="KW-1185">Reference proteome</keyword>
<feature type="compositionally biased region" description="Polar residues" evidence="1">
    <location>
        <begin position="350"/>
        <end position="361"/>
    </location>
</feature>
<evidence type="ECO:0000313" key="3">
    <source>
        <dbReference type="Proteomes" id="UP000199170"/>
    </source>
</evidence>
<name>A0A1H3IV53_9EURY</name>
<accession>A0A1H3IV53</accession>
<dbReference type="OrthoDB" id="345980at2157"/>
<dbReference type="AlphaFoldDB" id="A0A1H3IV53"/>